<evidence type="ECO:0000313" key="2">
    <source>
        <dbReference type="Proteomes" id="UP001176941"/>
    </source>
</evidence>
<accession>A0ABN8ZK06</accession>
<organism evidence="1 2">
    <name type="scientific">Rangifer tarandus platyrhynchus</name>
    <name type="common">Svalbard reindeer</name>
    <dbReference type="NCBI Taxonomy" id="3082113"/>
    <lineage>
        <taxon>Eukaryota</taxon>
        <taxon>Metazoa</taxon>
        <taxon>Chordata</taxon>
        <taxon>Craniata</taxon>
        <taxon>Vertebrata</taxon>
        <taxon>Euteleostomi</taxon>
        <taxon>Mammalia</taxon>
        <taxon>Eutheria</taxon>
        <taxon>Laurasiatheria</taxon>
        <taxon>Artiodactyla</taxon>
        <taxon>Ruminantia</taxon>
        <taxon>Pecora</taxon>
        <taxon>Cervidae</taxon>
        <taxon>Odocoileinae</taxon>
        <taxon>Rangifer</taxon>
    </lineage>
</organism>
<reference evidence="1" key="1">
    <citation type="submission" date="2023-04" db="EMBL/GenBank/DDBJ databases">
        <authorList>
            <consortium name="ELIXIR-Norway"/>
        </authorList>
    </citation>
    <scope>NUCLEOTIDE SEQUENCE [LARGE SCALE GENOMIC DNA]</scope>
</reference>
<evidence type="ECO:0000313" key="1">
    <source>
        <dbReference type="EMBL" id="CAI9174099.1"/>
    </source>
</evidence>
<sequence length="104" mass="12270">MHILLPGKFYIKSFIHRYTMVTYMVKNLSAMQETQVQSLGWEDALEKGMDTPVFLPGESHGHRSLARYSSRGHKESDMTKWLTFFMHKQSQLLILRWQTVTDTY</sequence>
<dbReference type="Proteomes" id="UP001176941">
    <property type="component" value="Chromosome 4"/>
</dbReference>
<keyword evidence="2" id="KW-1185">Reference proteome</keyword>
<name>A0ABN8ZK06_RANTA</name>
<protein>
    <submittedName>
        <fullName evidence="1">Uncharacterized protein</fullName>
    </submittedName>
</protein>
<dbReference type="EMBL" id="OX459940">
    <property type="protein sequence ID" value="CAI9174099.1"/>
    <property type="molecule type" value="Genomic_DNA"/>
</dbReference>
<proteinExistence type="predicted"/>
<gene>
    <name evidence="1" type="ORF">MRATA1EN1_LOCUS23061</name>
</gene>